<keyword evidence="3" id="KW-1185">Reference proteome</keyword>
<dbReference type="InterPro" id="IPR006311">
    <property type="entry name" value="TAT_signal"/>
</dbReference>
<feature type="domain" description="Beta-lactamase-related" evidence="1">
    <location>
        <begin position="58"/>
        <end position="269"/>
    </location>
</feature>
<name>A0ABT3FYX2_9BACT</name>
<gene>
    <name evidence="2" type="ORF">OJ996_04240</name>
</gene>
<dbReference type="PANTHER" id="PTHR43283">
    <property type="entry name" value="BETA-LACTAMASE-RELATED"/>
    <property type="match status" value="1"/>
</dbReference>
<dbReference type="InterPro" id="IPR019546">
    <property type="entry name" value="TAT_signal_bac_arc"/>
</dbReference>
<dbReference type="RefSeq" id="WP_264511529.1">
    <property type="nucleotide sequence ID" value="NZ_JAPDDR010000002.1"/>
</dbReference>
<dbReference type="InterPro" id="IPR050789">
    <property type="entry name" value="Diverse_Enzym_Activities"/>
</dbReference>
<dbReference type="GO" id="GO:0016787">
    <property type="term" value="F:hydrolase activity"/>
    <property type="evidence" value="ECO:0007669"/>
    <property type="project" value="UniProtKB-KW"/>
</dbReference>
<evidence type="ECO:0000259" key="1">
    <source>
        <dbReference type="Pfam" id="PF00144"/>
    </source>
</evidence>
<evidence type="ECO:0000313" key="3">
    <source>
        <dbReference type="Proteomes" id="UP001165653"/>
    </source>
</evidence>
<proteinExistence type="predicted"/>
<protein>
    <submittedName>
        <fullName evidence="2">Serine hydrolase</fullName>
    </submittedName>
</protein>
<dbReference type="InterPro" id="IPR012338">
    <property type="entry name" value="Beta-lactam/transpept-like"/>
</dbReference>
<dbReference type="PANTHER" id="PTHR43283:SF7">
    <property type="entry name" value="BETA-LACTAMASE-RELATED DOMAIN-CONTAINING PROTEIN"/>
    <property type="match status" value="1"/>
</dbReference>
<dbReference type="Proteomes" id="UP001165653">
    <property type="component" value="Unassembled WGS sequence"/>
</dbReference>
<dbReference type="NCBIfam" id="TIGR01409">
    <property type="entry name" value="TAT_signal_seq"/>
    <property type="match status" value="1"/>
</dbReference>
<reference evidence="2" key="1">
    <citation type="submission" date="2022-10" db="EMBL/GenBank/DDBJ databases">
        <title>Luteolibacter sp. GHJ8, whole genome shotgun sequencing project.</title>
        <authorList>
            <person name="Zhao G."/>
            <person name="Shen L."/>
        </authorList>
    </citation>
    <scope>NUCLEOTIDE SEQUENCE</scope>
    <source>
        <strain evidence="2">GHJ8</strain>
    </source>
</reference>
<evidence type="ECO:0000313" key="2">
    <source>
        <dbReference type="EMBL" id="MCW1912768.1"/>
    </source>
</evidence>
<dbReference type="Pfam" id="PF00144">
    <property type="entry name" value="Beta-lactamase"/>
    <property type="match status" value="1"/>
</dbReference>
<organism evidence="2 3">
    <name type="scientific">Luteolibacter rhizosphaerae</name>
    <dbReference type="NCBI Taxonomy" id="2989719"/>
    <lineage>
        <taxon>Bacteria</taxon>
        <taxon>Pseudomonadati</taxon>
        <taxon>Verrucomicrobiota</taxon>
        <taxon>Verrucomicrobiia</taxon>
        <taxon>Verrucomicrobiales</taxon>
        <taxon>Verrucomicrobiaceae</taxon>
        <taxon>Luteolibacter</taxon>
    </lineage>
</organism>
<dbReference type="EMBL" id="JAPDDR010000002">
    <property type="protein sequence ID" value="MCW1912768.1"/>
    <property type="molecule type" value="Genomic_DNA"/>
</dbReference>
<dbReference type="SUPFAM" id="SSF56601">
    <property type="entry name" value="beta-lactamase/transpeptidase-like"/>
    <property type="match status" value="1"/>
</dbReference>
<accession>A0ABT3FYX2</accession>
<dbReference type="Gene3D" id="3.40.710.10">
    <property type="entry name" value="DD-peptidase/beta-lactamase superfamily"/>
    <property type="match status" value="1"/>
</dbReference>
<dbReference type="PROSITE" id="PS51318">
    <property type="entry name" value="TAT"/>
    <property type="match status" value="1"/>
</dbReference>
<dbReference type="InterPro" id="IPR001466">
    <property type="entry name" value="Beta-lactam-related"/>
</dbReference>
<keyword evidence="2" id="KW-0378">Hydrolase</keyword>
<sequence>MMDRRGFLSLLGLACGGCAGGIGSSGTAWSSGSLERADRIAKGHGAKGWGAWIGGRRVAGWSTNERGPSLSLTKVLAALAATRAAGEGWLADNESAASTLHEWRGDAAKMRITVLALLQQTAGLEAGVAALYRNPTDKGRNAVSLRVVDSPGSVFRYGPACWEVLAELLNRKLVARGETLEKFLHRAVMRPIGLSSPDWRSDRKGRFFLSTGAEMSVEDLWRLGRTVGALLRGESTQGFDAALFARMTRPSAVNPMFGGGIWRNVNARKGGAFPIEIEDALDPPRGSGFWNSACISRRQPAEMVALVGSSGRRVFIWPAENKVVARLGRAPSWKDGPFLDALA</sequence>
<comment type="caution">
    <text evidence="2">The sequence shown here is derived from an EMBL/GenBank/DDBJ whole genome shotgun (WGS) entry which is preliminary data.</text>
</comment>